<evidence type="ECO:0000313" key="3">
    <source>
        <dbReference type="EMBL" id="OLQ06900.1"/>
    </source>
</evidence>
<name>A0A1Q9EHJ9_SYMMI</name>
<evidence type="ECO:0000313" key="4">
    <source>
        <dbReference type="Proteomes" id="UP000186817"/>
    </source>
</evidence>
<dbReference type="EMBL" id="LSRX01000150">
    <property type="protein sequence ID" value="OLQ06900.1"/>
    <property type="molecule type" value="Genomic_DNA"/>
</dbReference>
<reference evidence="3 4" key="1">
    <citation type="submission" date="2016-02" db="EMBL/GenBank/DDBJ databases">
        <title>Genome analysis of coral dinoflagellate symbionts highlights evolutionary adaptations to a symbiotic lifestyle.</title>
        <authorList>
            <person name="Aranda M."/>
            <person name="Li Y."/>
            <person name="Liew Y.J."/>
            <person name="Baumgarten S."/>
            <person name="Simakov O."/>
            <person name="Wilson M."/>
            <person name="Piel J."/>
            <person name="Ashoor H."/>
            <person name="Bougouffa S."/>
            <person name="Bajic V.B."/>
            <person name="Ryu T."/>
            <person name="Ravasi T."/>
            <person name="Bayer T."/>
            <person name="Micklem G."/>
            <person name="Kim H."/>
            <person name="Bhak J."/>
            <person name="Lajeunesse T.C."/>
            <person name="Voolstra C.R."/>
        </authorList>
    </citation>
    <scope>NUCLEOTIDE SEQUENCE [LARGE SCALE GENOMIC DNA]</scope>
    <source>
        <strain evidence="3 4">CCMP2467</strain>
    </source>
</reference>
<dbReference type="Proteomes" id="UP000186817">
    <property type="component" value="Unassembled WGS sequence"/>
</dbReference>
<feature type="region of interest" description="Disordered" evidence="1">
    <location>
        <begin position="245"/>
        <end position="273"/>
    </location>
</feature>
<dbReference type="SUPFAM" id="SSF54928">
    <property type="entry name" value="RNA-binding domain, RBD"/>
    <property type="match status" value="1"/>
</dbReference>
<organism evidence="3 4">
    <name type="scientific">Symbiodinium microadriaticum</name>
    <name type="common">Dinoflagellate</name>
    <name type="synonym">Zooxanthella microadriatica</name>
    <dbReference type="NCBI Taxonomy" id="2951"/>
    <lineage>
        <taxon>Eukaryota</taxon>
        <taxon>Sar</taxon>
        <taxon>Alveolata</taxon>
        <taxon>Dinophyceae</taxon>
        <taxon>Suessiales</taxon>
        <taxon>Symbiodiniaceae</taxon>
        <taxon>Symbiodinium</taxon>
    </lineage>
</organism>
<feature type="signal peptide" evidence="2">
    <location>
        <begin position="1"/>
        <end position="17"/>
    </location>
</feature>
<dbReference type="OrthoDB" id="10296512at2759"/>
<accession>A0A1Q9EHJ9</accession>
<feature type="chain" id="PRO_5012570724" description="RRM domain-containing protein" evidence="2">
    <location>
        <begin position="18"/>
        <end position="354"/>
    </location>
</feature>
<keyword evidence="4" id="KW-1185">Reference proteome</keyword>
<evidence type="ECO:0000256" key="1">
    <source>
        <dbReference type="SAM" id="MobiDB-lite"/>
    </source>
</evidence>
<dbReference type="GO" id="GO:0003676">
    <property type="term" value="F:nucleic acid binding"/>
    <property type="evidence" value="ECO:0007669"/>
    <property type="project" value="InterPro"/>
</dbReference>
<evidence type="ECO:0008006" key="5">
    <source>
        <dbReference type="Google" id="ProtNLM"/>
    </source>
</evidence>
<gene>
    <name evidence="3" type="ORF">AK812_SmicGene9750</name>
</gene>
<comment type="caution">
    <text evidence="3">The sequence shown here is derived from an EMBL/GenBank/DDBJ whole genome shotgun (WGS) entry which is preliminary data.</text>
</comment>
<sequence>MTFLHFVDPWILRFALSALLMLEDQEPKVVCLRRSRSYAGYVPFALNGSSTQVCETMAVQELIRTIRPCMLCSADQDVTAPAAVALAHIEEPRPQTQDEPLHATRSVMSRATTPLPIELEVVLFNAPASSLKITSHSDATVVSPRVANSPPERSQEESSNDDGFKAEIDKLHSRIRICNLDAAVTQSSLVEAVDHLGFAGQYELCNFCPSSTGDGMGHAFLNFRSAASAYKFQVKWHGQATLKSLSREKSKPQPKNVAEVHPSAPGPRQNAEVVRPDVSAKLDSSVCNCEPLEENSQPALLSTGTKPDSTKAATNPSESEPLAQAMKTAAMALRKAQAMMPPMAREKKSSHRRK</sequence>
<dbReference type="InterPro" id="IPR035979">
    <property type="entry name" value="RBD_domain_sf"/>
</dbReference>
<dbReference type="AlphaFoldDB" id="A0A1Q9EHJ9"/>
<feature type="compositionally biased region" description="Polar residues" evidence="1">
    <location>
        <begin position="294"/>
        <end position="318"/>
    </location>
</feature>
<evidence type="ECO:0000256" key="2">
    <source>
        <dbReference type="SAM" id="SignalP"/>
    </source>
</evidence>
<keyword evidence="2" id="KW-0732">Signal</keyword>
<protein>
    <recommendedName>
        <fullName evidence="5">RRM domain-containing protein</fullName>
    </recommendedName>
</protein>
<feature type="region of interest" description="Disordered" evidence="1">
    <location>
        <begin position="140"/>
        <end position="163"/>
    </location>
</feature>
<feature type="region of interest" description="Disordered" evidence="1">
    <location>
        <begin position="293"/>
        <end position="323"/>
    </location>
</feature>
<proteinExistence type="predicted"/>